<organism evidence="3 4">
    <name type="scientific">Paracoccus onubensis</name>
    <dbReference type="NCBI Taxonomy" id="1675788"/>
    <lineage>
        <taxon>Bacteria</taxon>
        <taxon>Pseudomonadati</taxon>
        <taxon>Pseudomonadota</taxon>
        <taxon>Alphaproteobacteria</taxon>
        <taxon>Rhodobacterales</taxon>
        <taxon>Paracoccaceae</taxon>
        <taxon>Paracoccus</taxon>
    </lineage>
</organism>
<dbReference type="Proteomes" id="UP000284202">
    <property type="component" value="Unassembled WGS sequence"/>
</dbReference>
<comment type="caution">
    <text evidence="3">The sequence shown here is derived from an EMBL/GenBank/DDBJ whole genome shotgun (WGS) entry which is preliminary data.</text>
</comment>
<keyword evidence="2" id="KW-0812">Transmembrane</keyword>
<feature type="region of interest" description="Disordered" evidence="1">
    <location>
        <begin position="166"/>
        <end position="186"/>
    </location>
</feature>
<proteinExistence type="predicted"/>
<sequence length="186" mass="20254">MIRPELRKFLSRWSELLIAGFISLAGLWLAFRGGWFLALLGGLVILVGAALLIGAWQRLPFRRRIAAPGVVEIDEGTVRYYDATVPGGEIALRDLTEIRLLRLNGRGYWRLRSDLNEALLVPVDAAGAEALAHAFTALPGLEMGLLSAALAHLGEQRDAMRTVWTRPGRGGLTRPGPVATCDTDQS</sequence>
<gene>
    <name evidence="3" type="ORF">D3P04_17070</name>
</gene>
<accession>A0A418SQB7</accession>
<evidence type="ECO:0000256" key="2">
    <source>
        <dbReference type="SAM" id="Phobius"/>
    </source>
</evidence>
<protein>
    <submittedName>
        <fullName evidence="3">Uncharacterized protein</fullName>
    </submittedName>
</protein>
<reference evidence="4" key="1">
    <citation type="submission" date="2018-09" db="EMBL/GenBank/DDBJ databases">
        <title>Acidovorax cavernicola nov. sp. isolated from Gruta de las Maravillas (Aracena, Spain).</title>
        <authorList>
            <person name="Jurado V."/>
            <person name="Gutierrez-Patricio S."/>
            <person name="Gonzalez-Pimentel J.L."/>
            <person name="Miller A.Z."/>
            <person name="Laiz L."/>
            <person name="Saiz-Jimenez C."/>
        </authorList>
    </citation>
    <scope>NUCLEOTIDE SEQUENCE [LARGE SCALE GENOMIC DNA]</scope>
    <source>
        <strain evidence="4">1011MAR3C25</strain>
    </source>
</reference>
<feature type="transmembrane region" description="Helical" evidence="2">
    <location>
        <begin position="12"/>
        <end position="31"/>
    </location>
</feature>
<evidence type="ECO:0000313" key="4">
    <source>
        <dbReference type="Proteomes" id="UP000284202"/>
    </source>
</evidence>
<dbReference type="EMBL" id="QZCG01000012">
    <property type="protein sequence ID" value="RJE83164.1"/>
    <property type="molecule type" value="Genomic_DNA"/>
</dbReference>
<keyword evidence="2" id="KW-0472">Membrane</keyword>
<keyword evidence="4" id="KW-1185">Reference proteome</keyword>
<evidence type="ECO:0000313" key="3">
    <source>
        <dbReference type="EMBL" id="RJE83164.1"/>
    </source>
</evidence>
<dbReference type="AlphaFoldDB" id="A0A418SQB7"/>
<keyword evidence="2" id="KW-1133">Transmembrane helix</keyword>
<dbReference type="RefSeq" id="WP_119751000.1">
    <property type="nucleotide sequence ID" value="NZ_QZCG01000012.1"/>
</dbReference>
<name>A0A418SQB7_9RHOB</name>
<evidence type="ECO:0000256" key="1">
    <source>
        <dbReference type="SAM" id="MobiDB-lite"/>
    </source>
</evidence>
<feature type="transmembrane region" description="Helical" evidence="2">
    <location>
        <begin position="37"/>
        <end position="56"/>
    </location>
</feature>
<dbReference type="OrthoDB" id="7851333at2"/>